<reference evidence="1" key="1">
    <citation type="submission" date="2017-07" db="EMBL/GenBank/DDBJ databases">
        <authorList>
            <person name="Mikheyev A."/>
            <person name="Grau M."/>
        </authorList>
    </citation>
    <scope>NUCLEOTIDE SEQUENCE</scope>
    <source>
        <tissue evidence="1">Venom_gland</tissue>
    </source>
</reference>
<protein>
    <submittedName>
        <fullName evidence="1">Uncharacterized protein</fullName>
    </submittedName>
</protein>
<dbReference type="EMBL" id="IACN01086209">
    <property type="protein sequence ID" value="LAB58747.1"/>
    <property type="molecule type" value="Transcribed_RNA"/>
</dbReference>
<accession>A0A2D4PL32</accession>
<dbReference type="AlphaFoldDB" id="A0A2D4PL32"/>
<proteinExistence type="predicted"/>
<organism evidence="1">
    <name type="scientific">Micrurus surinamensis</name>
    <name type="common">Surinam coral snake</name>
    <dbReference type="NCBI Taxonomy" id="129470"/>
    <lineage>
        <taxon>Eukaryota</taxon>
        <taxon>Metazoa</taxon>
        <taxon>Chordata</taxon>
        <taxon>Craniata</taxon>
        <taxon>Vertebrata</taxon>
        <taxon>Euteleostomi</taxon>
        <taxon>Lepidosauria</taxon>
        <taxon>Squamata</taxon>
        <taxon>Bifurcata</taxon>
        <taxon>Unidentata</taxon>
        <taxon>Episquamata</taxon>
        <taxon>Toxicofera</taxon>
        <taxon>Serpentes</taxon>
        <taxon>Colubroidea</taxon>
        <taxon>Elapidae</taxon>
        <taxon>Elapinae</taxon>
        <taxon>Micrurus</taxon>
    </lineage>
</organism>
<reference evidence="1" key="2">
    <citation type="submission" date="2017-11" db="EMBL/GenBank/DDBJ databases">
        <title>Coralsnake Venomics: Analyses of Venom Gland Transcriptomes and Proteomes of Six Brazilian Taxa.</title>
        <authorList>
            <person name="Aird S.D."/>
            <person name="Jorge da Silva N."/>
            <person name="Qiu L."/>
            <person name="Villar-Briones A."/>
            <person name="Aparecida-Saddi V."/>
            <person name="Campos-Telles M.P."/>
            <person name="Grau M."/>
            <person name="Mikheyev A.S."/>
        </authorList>
    </citation>
    <scope>NUCLEOTIDE SEQUENCE</scope>
    <source>
        <tissue evidence="1">Venom_gland</tissue>
    </source>
</reference>
<name>A0A2D4PL32_MICSU</name>
<sequence>MQNNPPGIRRESLLFSTPRIASHQNLAGGGWDFLRFHLKVFIPPPTKVPPIGVADKNLRKASRGKEIKVGVFLSSGLRPCCKVEVRMVRKERKGVERASEGNVLSTDSP</sequence>
<evidence type="ECO:0000313" key="1">
    <source>
        <dbReference type="EMBL" id="LAB58747.1"/>
    </source>
</evidence>